<organism evidence="4 5">
    <name type="scientific">Aminobacterium colombiense (strain DSM 12261 / ALA-1)</name>
    <dbReference type="NCBI Taxonomy" id="572547"/>
    <lineage>
        <taxon>Bacteria</taxon>
        <taxon>Thermotogati</taxon>
        <taxon>Synergistota</taxon>
        <taxon>Synergistia</taxon>
        <taxon>Synergistales</taxon>
        <taxon>Aminobacteriaceae</taxon>
        <taxon>Aminobacterium</taxon>
    </lineage>
</organism>
<dbReference type="HOGENOM" id="CLU_028458_3_1_0"/>
<dbReference type="SUPFAM" id="SSF56529">
    <property type="entry name" value="FAH"/>
    <property type="match status" value="1"/>
</dbReference>
<gene>
    <name evidence="4" type="ordered locus">Amico_1300</name>
</gene>
<dbReference type="FunFam" id="3.90.850.10:FF:000002">
    <property type="entry name" value="2-hydroxyhepta-2,4-diene-1,7-dioate isomerase"/>
    <property type="match status" value="1"/>
</dbReference>
<comment type="similarity">
    <text evidence="1">Belongs to the FAH family.</text>
</comment>
<dbReference type="Proteomes" id="UP000002366">
    <property type="component" value="Chromosome"/>
</dbReference>
<accession>D5EFT7</accession>
<proteinExistence type="inferred from homology"/>
<dbReference type="STRING" id="572547.Amico_1300"/>
<keyword evidence="5" id="KW-1185">Reference proteome</keyword>
<dbReference type="GO" id="GO:0046872">
    <property type="term" value="F:metal ion binding"/>
    <property type="evidence" value="ECO:0007669"/>
    <property type="project" value="UniProtKB-KW"/>
</dbReference>
<sequence>MRLVTFQKCNTNRLGALVGDKVIDLNLAYAKQLCKEGDPTPQVVADALLPSDMKRFLTREERGMDLARKVLEGTIDDKAVFERSEVKLMAPITDPGKIICLSHNYVDFIEETGVPTPAAPRIFSKYQNSVCGPEDCIIKPDATDELGYEVEVAFVVGKPARYVSEEDAYDYIAGYTIFNDVSASDITTLDKQVLRGKTFDTFAPMGPTLVTPDEVADPMDLNFKLWVNDKQLQSSNTKNLLYGIPKLVAFLSEVFTLEPGDVVATGTPGGIAKFSKNPTHMFPGDVCRIECDVLGVLENKIVAEKR</sequence>
<dbReference type="EC" id="5.3.3.10" evidence="4"/>
<evidence type="ECO:0000259" key="3">
    <source>
        <dbReference type="Pfam" id="PF01557"/>
    </source>
</evidence>
<dbReference type="GO" id="GO:0008704">
    <property type="term" value="F:5-carboxymethyl-2-hydroxymuconate delta-isomerase activity"/>
    <property type="evidence" value="ECO:0007669"/>
    <property type="project" value="UniProtKB-EC"/>
</dbReference>
<keyword evidence="2" id="KW-0479">Metal-binding</keyword>
<dbReference type="RefSeq" id="WP_013048682.1">
    <property type="nucleotide sequence ID" value="NC_014011.1"/>
</dbReference>
<protein>
    <submittedName>
        <fullName evidence="4">5-carboxymethyl-2-hydroxymuconateDelta-isomerase</fullName>
        <ecNumber evidence="4">5.3.3.10</ecNumber>
    </submittedName>
</protein>
<dbReference type="InterPro" id="IPR011234">
    <property type="entry name" value="Fumarylacetoacetase-like_C"/>
</dbReference>
<dbReference type="Gene3D" id="3.90.850.10">
    <property type="entry name" value="Fumarylacetoacetase-like, C-terminal domain"/>
    <property type="match status" value="1"/>
</dbReference>
<evidence type="ECO:0000313" key="5">
    <source>
        <dbReference type="Proteomes" id="UP000002366"/>
    </source>
</evidence>
<dbReference type="PANTHER" id="PTHR42796">
    <property type="entry name" value="FUMARYLACETOACETATE HYDROLASE DOMAIN-CONTAINING PROTEIN 2A-RELATED"/>
    <property type="match status" value="1"/>
</dbReference>
<dbReference type="eggNOG" id="COG0179">
    <property type="taxonomic scope" value="Bacteria"/>
</dbReference>
<dbReference type="PANTHER" id="PTHR42796:SF4">
    <property type="entry name" value="FUMARYLACETOACETATE HYDROLASE DOMAIN-CONTAINING PROTEIN 2A"/>
    <property type="match status" value="1"/>
</dbReference>
<name>D5EFT7_AMICL</name>
<keyword evidence="4" id="KW-0413">Isomerase</keyword>
<reference evidence="4 5" key="1">
    <citation type="journal article" date="2010" name="Stand. Genomic Sci.">
        <title>Complete genome sequence of Aminobacterium colombiense type strain (ALA-1).</title>
        <authorList>
            <person name="Chertkov O."/>
            <person name="Sikorski J."/>
            <person name="Brambilla E."/>
            <person name="Lapidus A."/>
            <person name="Copeland A."/>
            <person name="Glavina Del Rio T."/>
            <person name="Nolan M."/>
            <person name="Lucas S."/>
            <person name="Tice H."/>
            <person name="Cheng J.F."/>
            <person name="Han C."/>
            <person name="Detter J.C."/>
            <person name="Bruce D."/>
            <person name="Tapia R."/>
            <person name="Goodwin L."/>
            <person name="Pitluck S."/>
            <person name="Liolios K."/>
            <person name="Ivanova N."/>
            <person name="Mavromatis K."/>
            <person name="Ovchinnikova G."/>
            <person name="Pati A."/>
            <person name="Chen A."/>
            <person name="Palaniappan K."/>
            <person name="Land M."/>
            <person name="Hauser L."/>
            <person name="Chang Y.J."/>
            <person name="Jeffries C.D."/>
            <person name="Spring S."/>
            <person name="Rohde M."/>
            <person name="Goker M."/>
            <person name="Bristow J."/>
            <person name="Eisen J.A."/>
            <person name="Markowitz V."/>
            <person name="Hugenholtz P."/>
            <person name="Kyrpides N.C."/>
            <person name="Klenk H.P."/>
        </authorList>
    </citation>
    <scope>NUCLEOTIDE SEQUENCE [LARGE SCALE GENOMIC DNA]</scope>
    <source>
        <strain evidence="5">DSM 12261 / ALA-1</strain>
    </source>
</reference>
<dbReference type="InterPro" id="IPR036663">
    <property type="entry name" value="Fumarylacetoacetase_C_sf"/>
</dbReference>
<dbReference type="GO" id="GO:0019752">
    <property type="term" value="P:carboxylic acid metabolic process"/>
    <property type="evidence" value="ECO:0007669"/>
    <property type="project" value="UniProtKB-ARBA"/>
</dbReference>
<evidence type="ECO:0000313" key="4">
    <source>
        <dbReference type="EMBL" id="ADE57419.1"/>
    </source>
</evidence>
<evidence type="ECO:0000256" key="1">
    <source>
        <dbReference type="ARBA" id="ARBA00010211"/>
    </source>
</evidence>
<dbReference type="OrthoDB" id="9805307at2"/>
<dbReference type="KEGG" id="aco:Amico_1300"/>
<dbReference type="AlphaFoldDB" id="D5EFT7"/>
<feature type="domain" description="Fumarylacetoacetase-like C-terminal" evidence="3">
    <location>
        <begin position="97"/>
        <end position="302"/>
    </location>
</feature>
<evidence type="ECO:0000256" key="2">
    <source>
        <dbReference type="ARBA" id="ARBA00022723"/>
    </source>
</evidence>
<dbReference type="InterPro" id="IPR051121">
    <property type="entry name" value="FAH"/>
</dbReference>
<dbReference type="Pfam" id="PF01557">
    <property type="entry name" value="FAA_hydrolase"/>
    <property type="match status" value="1"/>
</dbReference>
<dbReference type="EMBL" id="CP001997">
    <property type="protein sequence ID" value="ADE57419.1"/>
    <property type="molecule type" value="Genomic_DNA"/>
</dbReference>